<evidence type="ECO:0000256" key="5">
    <source>
        <dbReference type="ARBA" id="ARBA00038359"/>
    </source>
</evidence>
<dbReference type="EMBL" id="MU004341">
    <property type="protein sequence ID" value="KAF2656067.1"/>
    <property type="molecule type" value="Genomic_DNA"/>
</dbReference>
<dbReference type="PANTHER" id="PTHR33048:SF157">
    <property type="entry name" value="INTEGRAL MEMBRANE PROTEIN"/>
    <property type="match status" value="1"/>
</dbReference>
<sequence>MLVNELPIAFINAGTIISASVALPCLGLVAVTLRFWTRISRKTGLGVDDWLILAALIFVIGMGIAQIHGVSQHAVGYPSREYETPLEQLSSLPPEQRLVELIYWITWLLMLPANGLIKLSSIFLYRRIFLVERYSAFGTASVAVAIVCALWTVAFFFATIFGCGAHVAHAWGSLAQIMSCNTNVWTLQINTVRKHGVTTIFLLAVCSLAAAVVRLIIQLQISNDGYAAHTNVNLTLSTNLYWCMVESGIALIASCLPILRVLVQSTSFSSAFSSLRSKIVKATSSSEESYQESEGGTDMGYELRKRSVFPIRVEHRVEVESESQKSLRGRSDRSLV</sequence>
<accession>A0A6A6T9S8</accession>
<gene>
    <name evidence="8" type="ORF">K491DRAFT_778331</name>
</gene>
<feature type="transmembrane region" description="Helical" evidence="6">
    <location>
        <begin position="137"/>
        <end position="162"/>
    </location>
</feature>
<keyword evidence="9" id="KW-1185">Reference proteome</keyword>
<comment type="subcellular location">
    <subcellularLocation>
        <location evidence="1">Membrane</location>
        <topology evidence="1">Multi-pass membrane protein</topology>
    </subcellularLocation>
</comment>
<evidence type="ECO:0000256" key="3">
    <source>
        <dbReference type="ARBA" id="ARBA00022989"/>
    </source>
</evidence>
<organism evidence="8 9">
    <name type="scientific">Lophiostoma macrostomum CBS 122681</name>
    <dbReference type="NCBI Taxonomy" id="1314788"/>
    <lineage>
        <taxon>Eukaryota</taxon>
        <taxon>Fungi</taxon>
        <taxon>Dikarya</taxon>
        <taxon>Ascomycota</taxon>
        <taxon>Pezizomycotina</taxon>
        <taxon>Dothideomycetes</taxon>
        <taxon>Pleosporomycetidae</taxon>
        <taxon>Pleosporales</taxon>
        <taxon>Lophiostomataceae</taxon>
        <taxon>Lophiostoma</taxon>
    </lineage>
</organism>
<evidence type="ECO:0000259" key="7">
    <source>
        <dbReference type="Pfam" id="PF20684"/>
    </source>
</evidence>
<evidence type="ECO:0000313" key="8">
    <source>
        <dbReference type="EMBL" id="KAF2656067.1"/>
    </source>
</evidence>
<name>A0A6A6T9S8_9PLEO</name>
<feature type="domain" description="Rhodopsin" evidence="7">
    <location>
        <begin position="33"/>
        <end position="180"/>
    </location>
</feature>
<feature type="domain" description="Rhodopsin" evidence="7">
    <location>
        <begin position="182"/>
        <end position="264"/>
    </location>
</feature>
<evidence type="ECO:0000313" key="9">
    <source>
        <dbReference type="Proteomes" id="UP000799324"/>
    </source>
</evidence>
<reference evidence="8" key="1">
    <citation type="journal article" date="2020" name="Stud. Mycol.">
        <title>101 Dothideomycetes genomes: a test case for predicting lifestyles and emergence of pathogens.</title>
        <authorList>
            <person name="Haridas S."/>
            <person name="Albert R."/>
            <person name="Binder M."/>
            <person name="Bloem J."/>
            <person name="Labutti K."/>
            <person name="Salamov A."/>
            <person name="Andreopoulos B."/>
            <person name="Baker S."/>
            <person name="Barry K."/>
            <person name="Bills G."/>
            <person name="Bluhm B."/>
            <person name="Cannon C."/>
            <person name="Castanera R."/>
            <person name="Culley D."/>
            <person name="Daum C."/>
            <person name="Ezra D."/>
            <person name="Gonzalez J."/>
            <person name="Henrissat B."/>
            <person name="Kuo A."/>
            <person name="Liang C."/>
            <person name="Lipzen A."/>
            <person name="Lutzoni F."/>
            <person name="Magnuson J."/>
            <person name="Mondo S."/>
            <person name="Nolan M."/>
            <person name="Ohm R."/>
            <person name="Pangilinan J."/>
            <person name="Park H.-J."/>
            <person name="Ramirez L."/>
            <person name="Alfaro M."/>
            <person name="Sun H."/>
            <person name="Tritt A."/>
            <person name="Yoshinaga Y."/>
            <person name="Zwiers L.-H."/>
            <person name="Turgeon B."/>
            <person name="Goodwin S."/>
            <person name="Spatafora J."/>
            <person name="Crous P."/>
            <person name="Grigoriev I."/>
        </authorList>
    </citation>
    <scope>NUCLEOTIDE SEQUENCE</scope>
    <source>
        <strain evidence="8">CBS 122681</strain>
    </source>
</reference>
<dbReference type="Pfam" id="PF20684">
    <property type="entry name" value="Fung_rhodopsin"/>
    <property type="match status" value="2"/>
</dbReference>
<evidence type="ECO:0000256" key="4">
    <source>
        <dbReference type="ARBA" id="ARBA00023136"/>
    </source>
</evidence>
<keyword evidence="4 6" id="KW-0472">Membrane</keyword>
<feature type="transmembrane region" description="Helical" evidence="6">
    <location>
        <begin position="239"/>
        <end position="263"/>
    </location>
</feature>
<feature type="transmembrane region" description="Helical" evidence="6">
    <location>
        <begin position="199"/>
        <end position="219"/>
    </location>
</feature>
<dbReference type="PANTHER" id="PTHR33048">
    <property type="entry name" value="PTH11-LIKE INTEGRAL MEMBRANE PROTEIN (AFU_ORTHOLOGUE AFUA_5G11245)"/>
    <property type="match status" value="1"/>
</dbReference>
<dbReference type="GO" id="GO:0016020">
    <property type="term" value="C:membrane"/>
    <property type="evidence" value="ECO:0007669"/>
    <property type="project" value="UniProtKB-SubCell"/>
</dbReference>
<dbReference type="Proteomes" id="UP000799324">
    <property type="component" value="Unassembled WGS sequence"/>
</dbReference>
<feature type="transmembrane region" description="Helical" evidence="6">
    <location>
        <begin position="6"/>
        <end position="29"/>
    </location>
</feature>
<keyword evidence="2 6" id="KW-0812">Transmembrane</keyword>
<keyword evidence="3 6" id="KW-1133">Transmembrane helix</keyword>
<evidence type="ECO:0000256" key="6">
    <source>
        <dbReference type="SAM" id="Phobius"/>
    </source>
</evidence>
<protein>
    <recommendedName>
        <fullName evidence="7">Rhodopsin domain-containing protein</fullName>
    </recommendedName>
</protein>
<evidence type="ECO:0000256" key="2">
    <source>
        <dbReference type="ARBA" id="ARBA00022692"/>
    </source>
</evidence>
<dbReference type="OrthoDB" id="3783825at2759"/>
<comment type="similarity">
    <text evidence="5">Belongs to the SAT4 family.</text>
</comment>
<dbReference type="AlphaFoldDB" id="A0A6A6T9S8"/>
<evidence type="ECO:0000256" key="1">
    <source>
        <dbReference type="ARBA" id="ARBA00004141"/>
    </source>
</evidence>
<proteinExistence type="inferred from homology"/>
<dbReference type="InterPro" id="IPR052337">
    <property type="entry name" value="SAT4-like"/>
</dbReference>
<feature type="transmembrane region" description="Helical" evidence="6">
    <location>
        <begin position="101"/>
        <end position="125"/>
    </location>
</feature>
<feature type="transmembrane region" description="Helical" evidence="6">
    <location>
        <begin position="168"/>
        <end position="187"/>
    </location>
</feature>
<dbReference type="InterPro" id="IPR049326">
    <property type="entry name" value="Rhodopsin_dom_fungi"/>
</dbReference>
<feature type="transmembrane region" description="Helical" evidence="6">
    <location>
        <begin position="50"/>
        <end position="69"/>
    </location>
</feature>